<sequence>MNLKWIDNIDSVDWNELSHLYKIAPLGDKKPNDLKMAFSNSMYKHFVYKDNQLIGVGRALADGIDCSYICDVAIHPDFQGKGIGKDIVNKLTEQSKHHNKIILFASPGKEEFYSKLGYYKMNTAMAIFKNHERCVKIGLIG</sequence>
<keyword evidence="2" id="KW-0808">Transferase</keyword>
<dbReference type="KEGG" id="sulg:FJR48_07545"/>
<dbReference type="PANTHER" id="PTHR43233">
    <property type="entry name" value="FAMILY N-ACETYLTRANSFERASE, PUTATIVE (AFU_ORTHOLOGUE AFUA_6G03350)-RELATED"/>
    <property type="match status" value="1"/>
</dbReference>
<dbReference type="InterPro" id="IPR000182">
    <property type="entry name" value="GNAT_dom"/>
</dbReference>
<keyword evidence="3" id="KW-1185">Reference proteome</keyword>
<dbReference type="CDD" id="cd04301">
    <property type="entry name" value="NAT_SF"/>
    <property type="match status" value="1"/>
</dbReference>
<dbReference type="InterPro" id="IPR016181">
    <property type="entry name" value="Acyl_CoA_acyltransferase"/>
</dbReference>
<dbReference type="Proteomes" id="UP000326944">
    <property type="component" value="Chromosome"/>
</dbReference>
<gene>
    <name evidence="2" type="ORF">FJR48_07545</name>
</gene>
<dbReference type="GO" id="GO:0016747">
    <property type="term" value="F:acyltransferase activity, transferring groups other than amino-acyl groups"/>
    <property type="evidence" value="ECO:0007669"/>
    <property type="project" value="InterPro"/>
</dbReference>
<dbReference type="Pfam" id="PF13673">
    <property type="entry name" value="Acetyltransf_10"/>
    <property type="match status" value="1"/>
</dbReference>
<name>A0A5P8P1Q6_9BACT</name>
<reference evidence="2 3" key="1">
    <citation type="submission" date="2019-09" db="EMBL/GenBank/DDBJ databases">
        <title>Sulfurimonas gotlandica sp. nov., a chemoautotrophic and psychrotolerant epsilonproteobacterium isolated from a pelagic redoxcline, and an emended description of the genus Sulfurimonas.</title>
        <authorList>
            <person name="Wang S."/>
            <person name="Jiang L."/>
            <person name="Shao S."/>
        </authorList>
    </citation>
    <scope>NUCLEOTIDE SEQUENCE [LARGE SCALE GENOMIC DNA]</scope>
    <source>
        <strain evidence="2 3">GYSZ_1</strain>
    </source>
</reference>
<evidence type="ECO:0000313" key="3">
    <source>
        <dbReference type="Proteomes" id="UP000326944"/>
    </source>
</evidence>
<dbReference type="RefSeq" id="WP_152307542.1">
    <property type="nucleotide sequence ID" value="NZ_CP043617.1"/>
</dbReference>
<dbReference type="PANTHER" id="PTHR43233:SF1">
    <property type="entry name" value="FAMILY N-ACETYLTRANSFERASE, PUTATIVE (AFU_ORTHOLOGUE AFUA_6G03350)-RELATED"/>
    <property type="match status" value="1"/>
</dbReference>
<organism evidence="2 3">
    <name type="scientific">Sulfurimonas lithotrophica</name>
    <dbReference type="NCBI Taxonomy" id="2590022"/>
    <lineage>
        <taxon>Bacteria</taxon>
        <taxon>Pseudomonadati</taxon>
        <taxon>Campylobacterota</taxon>
        <taxon>Epsilonproteobacteria</taxon>
        <taxon>Campylobacterales</taxon>
        <taxon>Sulfurimonadaceae</taxon>
        <taxon>Sulfurimonas</taxon>
    </lineage>
</organism>
<dbReference type="OrthoDB" id="5355033at2"/>
<feature type="domain" description="N-acetyltransferase" evidence="1">
    <location>
        <begin position="7"/>
        <end position="141"/>
    </location>
</feature>
<proteinExistence type="predicted"/>
<dbReference type="InterPro" id="IPR053144">
    <property type="entry name" value="Acetyltransferase_Butenolide"/>
</dbReference>
<protein>
    <submittedName>
        <fullName evidence="2">GNAT family N-acetyltransferase</fullName>
    </submittedName>
</protein>
<accession>A0A5P8P1Q6</accession>
<dbReference type="EMBL" id="CP043617">
    <property type="protein sequence ID" value="QFR49595.1"/>
    <property type="molecule type" value="Genomic_DNA"/>
</dbReference>
<dbReference type="AlphaFoldDB" id="A0A5P8P1Q6"/>
<dbReference type="PROSITE" id="PS51186">
    <property type="entry name" value="GNAT"/>
    <property type="match status" value="1"/>
</dbReference>
<evidence type="ECO:0000259" key="1">
    <source>
        <dbReference type="PROSITE" id="PS51186"/>
    </source>
</evidence>
<evidence type="ECO:0000313" key="2">
    <source>
        <dbReference type="EMBL" id="QFR49595.1"/>
    </source>
</evidence>
<dbReference type="Gene3D" id="3.40.630.30">
    <property type="match status" value="1"/>
</dbReference>
<dbReference type="SUPFAM" id="SSF55729">
    <property type="entry name" value="Acyl-CoA N-acyltransferases (Nat)"/>
    <property type="match status" value="1"/>
</dbReference>